<feature type="region of interest" description="Disordered" evidence="1">
    <location>
        <begin position="39"/>
        <end position="76"/>
    </location>
</feature>
<evidence type="ECO:0000313" key="2">
    <source>
        <dbReference type="EMBL" id="KAF2402161.1"/>
    </source>
</evidence>
<dbReference type="EMBL" id="ML996691">
    <property type="protein sequence ID" value="KAF2402161.1"/>
    <property type="molecule type" value="Genomic_DNA"/>
</dbReference>
<feature type="compositionally biased region" description="Polar residues" evidence="1">
    <location>
        <begin position="172"/>
        <end position="189"/>
    </location>
</feature>
<feature type="region of interest" description="Disordered" evidence="1">
    <location>
        <begin position="134"/>
        <end position="214"/>
    </location>
</feature>
<evidence type="ECO:0000256" key="1">
    <source>
        <dbReference type="SAM" id="MobiDB-lite"/>
    </source>
</evidence>
<gene>
    <name evidence="2" type="ORF">EJ06DRAFT_554848</name>
</gene>
<sequence>MHTLRRPFSFEELPSPGEDTITHLLNAAMSEWAGARRPKTPFARSVTPIPRAPSAVPQPLSPSKPPSRENSLCLPPATLTEPFPVFDPPAPADRRFSFVPDVYTPDVYPADAHATSPYASPYANPAHTYYAYAPSSPTPSTSSISTSAIAPPVPVRTRPYAESARAARRQSCDSQESGWSERSTWSERSAWSEPGRGPRGLRRKSAPRGGSLRQLRAEASVAGLREAYEASVRGYLEGWV</sequence>
<protein>
    <submittedName>
        <fullName evidence="2">Uncharacterized protein</fullName>
    </submittedName>
</protein>
<feature type="compositionally biased region" description="Low complexity" evidence="1">
    <location>
        <begin position="134"/>
        <end position="150"/>
    </location>
</feature>
<dbReference type="Proteomes" id="UP000799640">
    <property type="component" value="Unassembled WGS sequence"/>
</dbReference>
<organism evidence="2 3">
    <name type="scientific">Trichodelitschia bisporula</name>
    <dbReference type="NCBI Taxonomy" id="703511"/>
    <lineage>
        <taxon>Eukaryota</taxon>
        <taxon>Fungi</taxon>
        <taxon>Dikarya</taxon>
        <taxon>Ascomycota</taxon>
        <taxon>Pezizomycotina</taxon>
        <taxon>Dothideomycetes</taxon>
        <taxon>Dothideomycetes incertae sedis</taxon>
        <taxon>Phaeotrichales</taxon>
        <taxon>Phaeotrichaceae</taxon>
        <taxon>Trichodelitschia</taxon>
    </lineage>
</organism>
<proteinExistence type="predicted"/>
<name>A0A6G1I1V3_9PEZI</name>
<evidence type="ECO:0000313" key="3">
    <source>
        <dbReference type="Proteomes" id="UP000799640"/>
    </source>
</evidence>
<reference evidence="2" key="1">
    <citation type="journal article" date="2020" name="Stud. Mycol.">
        <title>101 Dothideomycetes genomes: a test case for predicting lifestyles and emergence of pathogens.</title>
        <authorList>
            <person name="Haridas S."/>
            <person name="Albert R."/>
            <person name="Binder M."/>
            <person name="Bloem J."/>
            <person name="Labutti K."/>
            <person name="Salamov A."/>
            <person name="Andreopoulos B."/>
            <person name="Baker S."/>
            <person name="Barry K."/>
            <person name="Bills G."/>
            <person name="Bluhm B."/>
            <person name="Cannon C."/>
            <person name="Castanera R."/>
            <person name="Culley D."/>
            <person name="Daum C."/>
            <person name="Ezra D."/>
            <person name="Gonzalez J."/>
            <person name="Henrissat B."/>
            <person name="Kuo A."/>
            <person name="Liang C."/>
            <person name="Lipzen A."/>
            <person name="Lutzoni F."/>
            <person name="Magnuson J."/>
            <person name="Mondo S."/>
            <person name="Nolan M."/>
            <person name="Ohm R."/>
            <person name="Pangilinan J."/>
            <person name="Park H.-J."/>
            <person name="Ramirez L."/>
            <person name="Alfaro M."/>
            <person name="Sun H."/>
            <person name="Tritt A."/>
            <person name="Yoshinaga Y."/>
            <person name="Zwiers L.-H."/>
            <person name="Turgeon B."/>
            <person name="Goodwin S."/>
            <person name="Spatafora J."/>
            <person name="Crous P."/>
            <person name="Grigoriev I."/>
        </authorList>
    </citation>
    <scope>NUCLEOTIDE SEQUENCE</scope>
    <source>
        <strain evidence="2">CBS 262.69</strain>
    </source>
</reference>
<accession>A0A6G1I1V3</accession>
<dbReference type="AlphaFoldDB" id="A0A6G1I1V3"/>
<keyword evidence="3" id="KW-1185">Reference proteome</keyword>